<feature type="region of interest" description="Disordered" evidence="5">
    <location>
        <begin position="1"/>
        <end position="50"/>
    </location>
</feature>
<keyword evidence="3 6" id="KW-1133">Transmembrane helix</keyword>
<reference evidence="8 9" key="1">
    <citation type="journal article" date="2018" name="IMA Fungus">
        <title>IMA Genome-F 9: Draft genome sequence of Annulohypoxylon stygium, Aspergillus mulundensis, Berkeleyomyces basicola (syn. Thielaviopsis basicola), Ceratocystis smalleyi, two Cercospora beticola strains, Coleophoma cylindrospora, Fusarium fracticaudum, Phialophora cf. hyalina, and Morchella septimelata.</title>
        <authorList>
            <person name="Wingfield B.D."/>
            <person name="Bills G.F."/>
            <person name="Dong Y."/>
            <person name="Huang W."/>
            <person name="Nel W.J."/>
            <person name="Swalarsk-Parry B.S."/>
            <person name="Vaghefi N."/>
            <person name="Wilken P.M."/>
            <person name="An Z."/>
            <person name="de Beer Z.W."/>
            <person name="De Vos L."/>
            <person name="Chen L."/>
            <person name="Duong T.A."/>
            <person name="Gao Y."/>
            <person name="Hammerbacher A."/>
            <person name="Kikkert J.R."/>
            <person name="Li Y."/>
            <person name="Li H."/>
            <person name="Li K."/>
            <person name="Li Q."/>
            <person name="Liu X."/>
            <person name="Ma X."/>
            <person name="Naidoo K."/>
            <person name="Pethybridge S.J."/>
            <person name="Sun J."/>
            <person name="Steenkamp E.T."/>
            <person name="van der Nest M.A."/>
            <person name="van Wyk S."/>
            <person name="Wingfield M.J."/>
            <person name="Xiong C."/>
            <person name="Yue Q."/>
            <person name="Zhang X."/>
        </authorList>
    </citation>
    <scope>NUCLEOTIDE SEQUENCE [LARGE SCALE GENOMIC DNA]</scope>
    <source>
        <strain evidence="8 9">BP 5553</strain>
    </source>
</reference>
<keyword evidence="9" id="KW-1185">Reference proteome</keyword>
<keyword evidence="4 6" id="KW-0472">Membrane</keyword>
<feature type="transmembrane region" description="Helical" evidence="6">
    <location>
        <begin position="213"/>
        <end position="235"/>
    </location>
</feature>
<accession>A0A370TPV2</accession>
<dbReference type="SUPFAM" id="SSF103473">
    <property type="entry name" value="MFS general substrate transporter"/>
    <property type="match status" value="1"/>
</dbReference>
<dbReference type="AlphaFoldDB" id="A0A370TPV2"/>
<comment type="subcellular location">
    <subcellularLocation>
        <location evidence="1">Membrane</location>
        <topology evidence="1">Multi-pass membrane protein</topology>
    </subcellularLocation>
</comment>
<evidence type="ECO:0000256" key="4">
    <source>
        <dbReference type="ARBA" id="ARBA00023136"/>
    </source>
</evidence>
<feature type="compositionally biased region" description="Basic and acidic residues" evidence="5">
    <location>
        <begin position="17"/>
        <end position="26"/>
    </location>
</feature>
<dbReference type="GO" id="GO:0015174">
    <property type="term" value="F:basic amino acid transmembrane transporter activity"/>
    <property type="evidence" value="ECO:0007669"/>
    <property type="project" value="TreeGrafter"/>
</dbReference>
<feature type="transmembrane region" description="Helical" evidence="6">
    <location>
        <begin position="384"/>
        <end position="403"/>
    </location>
</feature>
<organism evidence="8 9">
    <name type="scientific">Venustampulla echinocandica</name>
    <dbReference type="NCBI Taxonomy" id="2656787"/>
    <lineage>
        <taxon>Eukaryota</taxon>
        <taxon>Fungi</taxon>
        <taxon>Dikarya</taxon>
        <taxon>Ascomycota</taxon>
        <taxon>Pezizomycotina</taxon>
        <taxon>Leotiomycetes</taxon>
        <taxon>Helotiales</taxon>
        <taxon>Pleuroascaceae</taxon>
        <taxon>Venustampulla</taxon>
    </lineage>
</organism>
<dbReference type="InterPro" id="IPR020846">
    <property type="entry name" value="MFS_dom"/>
</dbReference>
<gene>
    <name evidence="8" type="ORF">BP5553_04984</name>
</gene>
<evidence type="ECO:0000256" key="2">
    <source>
        <dbReference type="ARBA" id="ARBA00022692"/>
    </source>
</evidence>
<sequence length="592" mass="63070">MAVRVDPPAWTTGEDTPLLREQTRSEDGDDETSSTLRQTDEEELIDPNKANQQVGRGRGLLIILSVWGLIFLQASNMSGITTTQSKIAEDLDAFASASWFTSAYLISMSSTAPLAARLAQIFSPRNCIFIASLFFSLGGIVTSQAPDLKVFLLGRAISGIGGAGIMTISFILVLELAGTKRRGLFIGLVNTGFTTGVSLGAIVAGALLDVKGWRFLFWIQSPIAVLAGIGIFFSIPKSFTSGHKGDEQQSISAKLAKIDYLGAITLTSSLCLFLFGLSSAKILWLPIGISLLILGAFIFTELNIAAEPIIPITVLKSRGALLSCFAQLGIMAARWMVLFYTPTYAIAVLSWSPASAGSILIPTNLGFAIGGVLAGWLHIKRAGSFWLASIISYLFFALTLLLLSQISTQSTPPPLYFLTVFINGLSTGAALNYTLAHLLHLTPPSTHFISTSLLSTFRGFAGSFGSAIGGGLFVRVLKGSLERGFEEHGGLEGRMDLVTRLLGGPALVKSLKGVEREVAVRGYVTALRTLFIAGVGLALVMATVQGLTGWKKGAEETGKVAVEDEDEDERNVAGSGRGVEDEEWEEGMEQGV</sequence>
<dbReference type="InterPro" id="IPR011701">
    <property type="entry name" value="MFS"/>
</dbReference>
<dbReference type="PROSITE" id="PS50850">
    <property type="entry name" value="MFS"/>
    <property type="match status" value="1"/>
</dbReference>
<feature type="transmembrane region" description="Helical" evidence="6">
    <location>
        <begin position="359"/>
        <end position="377"/>
    </location>
</feature>
<dbReference type="Proteomes" id="UP000254866">
    <property type="component" value="Unassembled WGS sequence"/>
</dbReference>
<comment type="caution">
    <text evidence="8">The sequence shown here is derived from an EMBL/GenBank/DDBJ whole genome shotgun (WGS) entry which is preliminary data.</text>
</comment>
<feature type="transmembrane region" description="Helical" evidence="6">
    <location>
        <begin position="530"/>
        <end position="550"/>
    </location>
</feature>
<evidence type="ECO:0000256" key="1">
    <source>
        <dbReference type="ARBA" id="ARBA00004141"/>
    </source>
</evidence>
<dbReference type="EMBL" id="NPIC01000003">
    <property type="protein sequence ID" value="RDL37551.1"/>
    <property type="molecule type" value="Genomic_DNA"/>
</dbReference>
<dbReference type="OrthoDB" id="4160219at2759"/>
<dbReference type="Pfam" id="PF07690">
    <property type="entry name" value="MFS_1"/>
    <property type="match status" value="1"/>
</dbReference>
<feature type="transmembrane region" description="Helical" evidence="6">
    <location>
        <begin position="282"/>
        <end position="299"/>
    </location>
</feature>
<proteinExistence type="predicted"/>
<dbReference type="RefSeq" id="XP_031870207.1">
    <property type="nucleotide sequence ID" value="XM_032013607.1"/>
</dbReference>
<feature type="region of interest" description="Disordered" evidence="5">
    <location>
        <begin position="554"/>
        <end position="592"/>
    </location>
</feature>
<dbReference type="GO" id="GO:0000329">
    <property type="term" value="C:fungal-type vacuole membrane"/>
    <property type="evidence" value="ECO:0007669"/>
    <property type="project" value="TreeGrafter"/>
</dbReference>
<feature type="transmembrane region" description="Helical" evidence="6">
    <location>
        <begin position="157"/>
        <end position="177"/>
    </location>
</feature>
<name>A0A370TPV2_9HELO</name>
<evidence type="ECO:0000313" key="8">
    <source>
        <dbReference type="EMBL" id="RDL37551.1"/>
    </source>
</evidence>
<dbReference type="GeneID" id="43597833"/>
<protein>
    <submittedName>
        <fullName evidence="8">MFS general substrate transporter</fullName>
    </submittedName>
</protein>
<evidence type="ECO:0000256" key="6">
    <source>
        <dbReference type="SAM" id="Phobius"/>
    </source>
</evidence>
<dbReference type="InterPro" id="IPR036259">
    <property type="entry name" value="MFS_trans_sf"/>
</dbReference>
<feature type="transmembrane region" description="Helical" evidence="6">
    <location>
        <begin position="127"/>
        <end position="145"/>
    </location>
</feature>
<dbReference type="Gene3D" id="1.20.1250.20">
    <property type="entry name" value="MFS general substrate transporter like domains"/>
    <property type="match status" value="2"/>
</dbReference>
<dbReference type="PANTHER" id="PTHR23501">
    <property type="entry name" value="MAJOR FACILITATOR SUPERFAMILY"/>
    <property type="match status" value="1"/>
</dbReference>
<evidence type="ECO:0000259" key="7">
    <source>
        <dbReference type="PROSITE" id="PS50850"/>
    </source>
</evidence>
<feature type="transmembrane region" description="Helical" evidence="6">
    <location>
        <begin position="415"/>
        <end position="436"/>
    </location>
</feature>
<evidence type="ECO:0000256" key="3">
    <source>
        <dbReference type="ARBA" id="ARBA00022989"/>
    </source>
</evidence>
<feature type="transmembrane region" description="Helical" evidence="6">
    <location>
        <begin position="256"/>
        <end position="276"/>
    </location>
</feature>
<evidence type="ECO:0000313" key="9">
    <source>
        <dbReference type="Proteomes" id="UP000254866"/>
    </source>
</evidence>
<evidence type="ECO:0000256" key="5">
    <source>
        <dbReference type="SAM" id="MobiDB-lite"/>
    </source>
</evidence>
<feature type="compositionally biased region" description="Acidic residues" evidence="5">
    <location>
        <begin position="580"/>
        <end position="592"/>
    </location>
</feature>
<feature type="transmembrane region" description="Helical" evidence="6">
    <location>
        <begin position="97"/>
        <end position="115"/>
    </location>
</feature>
<keyword evidence="2 6" id="KW-0812">Transmembrane</keyword>
<dbReference type="PANTHER" id="PTHR23501:SF6">
    <property type="entry name" value="MULTIDRUG TRANSPORTER, PUTATIVE (AFU_ORTHOLOGUE AFUA_3G14560)-RELATED"/>
    <property type="match status" value="1"/>
</dbReference>
<feature type="transmembrane region" description="Helical" evidence="6">
    <location>
        <begin position="320"/>
        <end position="339"/>
    </location>
</feature>
<feature type="transmembrane region" description="Helical" evidence="6">
    <location>
        <begin position="184"/>
        <end position="207"/>
    </location>
</feature>
<feature type="domain" description="Major facilitator superfamily (MFS) profile" evidence="7">
    <location>
        <begin position="62"/>
        <end position="552"/>
    </location>
</feature>
<feature type="transmembrane region" description="Helical" evidence="6">
    <location>
        <begin position="59"/>
        <end position="77"/>
    </location>
</feature>